<evidence type="ECO:0000313" key="2">
    <source>
        <dbReference type="Proteomes" id="UP000024635"/>
    </source>
</evidence>
<evidence type="ECO:0000313" key="1">
    <source>
        <dbReference type="EMBL" id="EYB89468.1"/>
    </source>
</evidence>
<sequence length="115" mass="13502">MIVLDTMVSLVDIVSRYLQLDYVFEPERCAPEPYYLPVYAIITTLASGLELIEAMLILKQYPSGKIFCKRRKISASHRVMNVLGSNIMFEQKERNYFDDLDKAWERQRRSTFILS</sequence>
<accession>A0A016SFH0</accession>
<organism evidence="1 2">
    <name type="scientific">Ancylostoma ceylanicum</name>
    <dbReference type="NCBI Taxonomy" id="53326"/>
    <lineage>
        <taxon>Eukaryota</taxon>
        <taxon>Metazoa</taxon>
        <taxon>Ecdysozoa</taxon>
        <taxon>Nematoda</taxon>
        <taxon>Chromadorea</taxon>
        <taxon>Rhabditida</taxon>
        <taxon>Rhabditina</taxon>
        <taxon>Rhabditomorpha</taxon>
        <taxon>Strongyloidea</taxon>
        <taxon>Ancylostomatidae</taxon>
        <taxon>Ancylostomatinae</taxon>
        <taxon>Ancylostoma</taxon>
    </lineage>
</organism>
<dbReference type="EMBL" id="JARK01001567">
    <property type="protein sequence ID" value="EYB89468.1"/>
    <property type="molecule type" value="Genomic_DNA"/>
</dbReference>
<dbReference type="AlphaFoldDB" id="A0A016SFH0"/>
<keyword evidence="2" id="KW-1185">Reference proteome</keyword>
<reference evidence="2" key="1">
    <citation type="journal article" date="2015" name="Nat. Genet.">
        <title>The genome and transcriptome of the zoonotic hookworm Ancylostoma ceylanicum identify infection-specific gene families.</title>
        <authorList>
            <person name="Schwarz E.M."/>
            <person name="Hu Y."/>
            <person name="Antoshechkin I."/>
            <person name="Miller M.M."/>
            <person name="Sternberg P.W."/>
            <person name="Aroian R.V."/>
        </authorList>
    </citation>
    <scope>NUCLEOTIDE SEQUENCE</scope>
    <source>
        <strain evidence="2">HY135</strain>
    </source>
</reference>
<gene>
    <name evidence="1" type="primary">Acey_s0231.g2993</name>
    <name evidence="1" type="ORF">Y032_0231g2993</name>
</gene>
<proteinExistence type="predicted"/>
<comment type="caution">
    <text evidence="1">The sequence shown here is derived from an EMBL/GenBank/DDBJ whole genome shotgun (WGS) entry which is preliminary data.</text>
</comment>
<name>A0A016SFH0_9BILA</name>
<protein>
    <submittedName>
        <fullName evidence="1">Uncharacterized protein</fullName>
    </submittedName>
</protein>
<dbReference type="Proteomes" id="UP000024635">
    <property type="component" value="Unassembled WGS sequence"/>
</dbReference>
<dbReference type="OrthoDB" id="5834256at2759"/>